<dbReference type="PRINTS" id="PR00081">
    <property type="entry name" value="GDHRDH"/>
</dbReference>
<dbReference type="FunFam" id="3.40.50.720:FF:000084">
    <property type="entry name" value="Short-chain dehydrogenase reductase"/>
    <property type="match status" value="1"/>
</dbReference>
<feature type="domain" description="Ketoreductase" evidence="3">
    <location>
        <begin position="15"/>
        <end position="171"/>
    </location>
</feature>
<dbReference type="RefSeq" id="WP_150044361.1">
    <property type="nucleotide sequence ID" value="NZ_OW485601.1"/>
</dbReference>
<dbReference type="SUPFAM" id="SSF51735">
    <property type="entry name" value="NAD(P)-binding Rossmann-fold domains"/>
    <property type="match status" value="1"/>
</dbReference>
<keyword evidence="2" id="KW-0560">Oxidoreductase</keyword>
<dbReference type="CDD" id="cd05233">
    <property type="entry name" value="SDR_c"/>
    <property type="match status" value="1"/>
</dbReference>
<sequence>MKTYESAIYRSLAGKVVFITGGGSGIGAAYVEAFATQGARVAFADFDETASRQLLAQDGLGEVDFQVCDVRDITMLRKAIASVEERFGRIDVLINNAARDDRHAIADVTPEYWDERHATNLRHQFFATQAVAPGMAQRGGGCIINMSSIGWLRGRPGLICYSTAKAAIYGMTRSLARELGDKGIRVNSLMPGAIRTARQDAMWASNPQGFEAANKEFLDLQMLKFRLDASDCARMALFLASDEARGCTGQNFIVDAGLSIL</sequence>
<keyword evidence="5" id="KW-1185">Reference proteome</keyword>
<reference evidence="4 5" key="1">
    <citation type="submission" date="2019-09" db="EMBL/GenBank/DDBJ databases">
        <title>Genome sequence of Rhodovastum atsumiense, a diverse member of the Acetobacteraceae family of non-sulfur purple photosynthetic bacteria.</title>
        <authorList>
            <person name="Meyer T."/>
            <person name="Kyndt J."/>
        </authorList>
    </citation>
    <scope>NUCLEOTIDE SEQUENCE [LARGE SCALE GENOMIC DNA]</scope>
    <source>
        <strain evidence="4 5">DSM 21279</strain>
    </source>
</reference>
<dbReference type="PRINTS" id="PR00080">
    <property type="entry name" value="SDRFAMILY"/>
</dbReference>
<dbReference type="Pfam" id="PF13561">
    <property type="entry name" value="adh_short_C2"/>
    <property type="match status" value="1"/>
</dbReference>
<evidence type="ECO:0000256" key="2">
    <source>
        <dbReference type="ARBA" id="ARBA00023002"/>
    </source>
</evidence>
<dbReference type="InterPro" id="IPR057326">
    <property type="entry name" value="KR_dom"/>
</dbReference>
<protein>
    <submittedName>
        <fullName evidence="4">SDR family oxidoreductase</fullName>
    </submittedName>
</protein>
<evidence type="ECO:0000313" key="5">
    <source>
        <dbReference type="Proteomes" id="UP000325255"/>
    </source>
</evidence>
<accession>A0A5M6ILE2</accession>
<dbReference type="InterPro" id="IPR002347">
    <property type="entry name" value="SDR_fam"/>
</dbReference>
<dbReference type="OrthoDB" id="9789398at2"/>
<gene>
    <name evidence="4" type="ORF">F1189_26015</name>
</gene>
<dbReference type="Proteomes" id="UP000325255">
    <property type="component" value="Unassembled WGS sequence"/>
</dbReference>
<evidence type="ECO:0000256" key="1">
    <source>
        <dbReference type="ARBA" id="ARBA00006484"/>
    </source>
</evidence>
<dbReference type="PANTHER" id="PTHR42760:SF133">
    <property type="entry name" value="3-OXOACYL-[ACYL-CARRIER-PROTEIN] REDUCTASE"/>
    <property type="match status" value="1"/>
</dbReference>
<dbReference type="Gene3D" id="3.40.50.720">
    <property type="entry name" value="NAD(P)-binding Rossmann-like Domain"/>
    <property type="match status" value="1"/>
</dbReference>
<dbReference type="InterPro" id="IPR036291">
    <property type="entry name" value="NAD(P)-bd_dom_sf"/>
</dbReference>
<evidence type="ECO:0000313" key="4">
    <source>
        <dbReference type="EMBL" id="KAA5609086.1"/>
    </source>
</evidence>
<dbReference type="PANTHER" id="PTHR42760">
    <property type="entry name" value="SHORT-CHAIN DEHYDROGENASES/REDUCTASES FAMILY MEMBER"/>
    <property type="match status" value="1"/>
</dbReference>
<dbReference type="AlphaFoldDB" id="A0A5M6ILE2"/>
<dbReference type="PROSITE" id="PS00061">
    <property type="entry name" value="ADH_SHORT"/>
    <property type="match status" value="1"/>
</dbReference>
<comment type="caution">
    <text evidence="4">The sequence shown here is derived from an EMBL/GenBank/DDBJ whole genome shotgun (WGS) entry which is preliminary data.</text>
</comment>
<organism evidence="4 5">
    <name type="scientific">Rhodovastum atsumiense</name>
    <dbReference type="NCBI Taxonomy" id="504468"/>
    <lineage>
        <taxon>Bacteria</taxon>
        <taxon>Pseudomonadati</taxon>
        <taxon>Pseudomonadota</taxon>
        <taxon>Alphaproteobacteria</taxon>
        <taxon>Acetobacterales</taxon>
        <taxon>Acetobacteraceae</taxon>
        <taxon>Rhodovastum</taxon>
    </lineage>
</organism>
<dbReference type="InterPro" id="IPR020904">
    <property type="entry name" value="Sc_DH/Rdtase_CS"/>
</dbReference>
<dbReference type="GO" id="GO:0016616">
    <property type="term" value="F:oxidoreductase activity, acting on the CH-OH group of donors, NAD or NADP as acceptor"/>
    <property type="evidence" value="ECO:0007669"/>
    <property type="project" value="TreeGrafter"/>
</dbReference>
<proteinExistence type="inferred from homology"/>
<name>A0A5M6ILE2_9PROT</name>
<dbReference type="EMBL" id="VWPK01000060">
    <property type="protein sequence ID" value="KAA5609086.1"/>
    <property type="molecule type" value="Genomic_DNA"/>
</dbReference>
<dbReference type="SMART" id="SM00822">
    <property type="entry name" value="PKS_KR"/>
    <property type="match status" value="1"/>
</dbReference>
<comment type="similarity">
    <text evidence="1">Belongs to the short-chain dehydrogenases/reductases (SDR) family.</text>
</comment>
<evidence type="ECO:0000259" key="3">
    <source>
        <dbReference type="SMART" id="SM00822"/>
    </source>
</evidence>